<feature type="repeat" description="Lumazine-binding" evidence="10">
    <location>
        <begin position="1"/>
        <end position="97"/>
    </location>
</feature>
<feature type="domain" description="Lumazine-binding" evidence="11">
    <location>
        <begin position="98"/>
        <end position="194"/>
    </location>
</feature>
<evidence type="ECO:0000259" key="11">
    <source>
        <dbReference type="PROSITE" id="PS51177"/>
    </source>
</evidence>
<proteinExistence type="predicted"/>
<comment type="function">
    <text evidence="2">Catalyzes the dismutation of two molecules of 6,7-dimethyl-8-ribityllumazine, resulting in the formation of riboflavin and 5-amino-6-(D-ribitylamino)uracil.</text>
</comment>
<evidence type="ECO:0000256" key="8">
    <source>
        <dbReference type="ARBA" id="ARBA00022737"/>
    </source>
</evidence>
<evidence type="ECO:0000256" key="10">
    <source>
        <dbReference type="PROSITE-ProRule" id="PRU00524"/>
    </source>
</evidence>
<gene>
    <name evidence="12" type="ORF">HBH39_07625</name>
</gene>
<protein>
    <recommendedName>
        <fullName evidence="5 9">Riboflavin synthase</fullName>
        <ecNumber evidence="4 9">2.5.1.9</ecNumber>
    </recommendedName>
</protein>
<evidence type="ECO:0000313" key="12">
    <source>
        <dbReference type="EMBL" id="QIR14368.1"/>
    </source>
</evidence>
<dbReference type="FunFam" id="2.40.30.20:FF:000003">
    <property type="entry name" value="Riboflavin synthase, alpha subunit"/>
    <property type="match status" value="1"/>
</dbReference>
<dbReference type="InterPro" id="IPR023366">
    <property type="entry name" value="ATP_synth_asu-like_sf"/>
</dbReference>
<dbReference type="KEGG" id="saes:HBH39_07625"/>
<dbReference type="AlphaFoldDB" id="A0A6G9QIZ7"/>
<dbReference type="InterPro" id="IPR017938">
    <property type="entry name" value="Riboflavin_synthase-like_b-brl"/>
</dbReference>
<dbReference type="GO" id="GO:0004746">
    <property type="term" value="F:riboflavin synthase activity"/>
    <property type="evidence" value="ECO:0007669"/>
    <property type="project" value="UniProtKB-UniRule"/>
</dbReference>
<dbReference type="GO" id="GO:0005829">
    <property type="term" value="C:cytosol"/>
    <property type="evidence" value="ECO:0007669"/>
    <property type="project" value="TreeGrafter"/>
</dbReference>
<evidence type="ECO:0000313" key="13">
    <source>
        <dbReference type="Proteomes" id="UP000502608"/>
    </source>
</evidence>
<name>A0A6G9QIZ7_9GAMM</name>
<comment type="catalytic activity">
    <reaction evidence="1">
        <text>2 6,7-dimethyl-8-(1-D-ribityl)lumazine + H(+) = 5-amino-6-(D-ribitylamino)uracil + riboflavin</text>
        <dbReference type="Rhea" id="RHEA:20772"/>
        <dbReference type="ChEBI" id="CHEBI:15378"/>
        <dbReference type="ChEBI" id="CHEBI:15934"/>
        <dbReference type="ChEBI" id="CHEBI:57986"/>
        <dbReference type="ChEBI" id="CHEBI:58201"/>
        <dbReference type="EC" id="2.5.1.9"/>
    </reaction>
</comment>
<reference evidence="12 13" key="1">
    <citation type="submission" date="2020-03" db="EMBL/GenBank/DDBJ databases">
        <title>Complete genome sequence of Shewanella sp.</title>
        <authorList>
            <person name="Kim Y.-S."/>
            <person name="Kim S.-J."/>
            <person name="Jung H.-K."/>
            <person name="Kim K.-H."/>
        </authorList>
    </citation>
    <scope>NUCLEOTIDE SEQUENCE [LARGE SCALE GENOMIC DNA]</scope>
    <source>
        <strain evidence="12 13">PN3F2</strain>
    </source>
</reference>
<evidence type="ECO:0000256" key="5">
    <source>
        <dbReference type="ARBA" id="ARBA00013950"/>
    </source>
</evidence>
<evidence type="ECO:0000256" key="3">
    <source>
        <dbReference type="ARBA" id="ARBA00004887"/>
    </source>
</evidence>
<evidence type="ECO:0000256" key="2">
    <source>
        <dbReference type="ARBA" id="ARBA00002803"/>
    </source>
</evidence>
<keyword evidence="7" id="KW-0808">Transferase</keyword>
<comment type="pathway">
    <text evidence="3">Cofactor biosynthesis; riboflavin biosynthesis; riboflavin from 2-hydroxy-3-oxobutyl phosphate and 5-amino-6-(D-ribitylamino)uracil: step 2/2.</text>
</comment>
<dbReference type="EMBL" id="CP050313">
    <property type="protein sequence ID" value="QIR14368.1"/>
    <property type="molecule type" value="Genomic_DNA"/>
</dbReference>
<feature type="domain" description="Lumazine-binding" evidence="11">
    <location>
        <begin position="1"/>
        <end position="97"/>
    </location>
</feature>
<keyword evidence="13" id="KW-1185">Reference proteome</keyword>
<dbReference type="SUPFAM" id="SSF63380">
    <property type="entry name" value="Riboflavin synthase domain-like"/>
    <property type="match status" value="2"/>
</dbReference>
<evidence type="ECO:0000256" key="1">
    <source>
        <dbReference type="ARBA" id="ARBA00000968"/>
    </source>
</evidence>
<dbReference type="NCBIfam" id="NF006767">
    <property type="entry name" value="PRK09289.1"/>
    <property type="match status" value="1"/>
</dbReference>
<dbReference type="PROSITE" id="PS51177">
    <property type="entry name" value="LUMAZINE_BIND"/>
    <property type="match status" value="2"/>
</dbReference>
<dbReference type="RefSeq" id="WP_167677057.1">
    <property type="nucleotide sequence ID" value="NZ_CP050313.1"/>
</dbReference>
<organism evidence="12 13">
    <name type="scientific">Shewanella aestuarii</name>
    <dbReference type="NCBI Taxonomy" id="1028752"/>
    <lineage>
        <taxon>Bacteria</taxon>
        <taxon>Pseudomonadati</taxon>
        <taxon>Pseudomonadota</taxon>
        <taxon>Gammaproteobacteria</taxon>
        <taxon>Alteromonadales</taxon>
        <taxon>Shewanellaceae</taxon>
        <taxon>Shewanella</taxon>
    </lineage>
</organism>
<dbReference type="Gene3D" id="2.40.30.20">
    <property type="match status" value="2"/>
</dbReference>
<sequence>MFTGIVQATCEVVSIQQQAGLKTFEIALPSELTQGLKIGASVATNGVCLTVTKMVNDKVFFDVMEETLALTNLDLIKQGDQVNIERSLTFGSEIGGHILSGHIHTQAEVVAVSDTEAHYNIQLAIDAKWQDYIFYKGFVAVNGCSLTVGKLTDTGFMLHLIPETLRLTNLSQYKAGDKFNIEIDSQTQVIVDTVERILAKKSVKHG</sequence>
<dbReference type="GO" id="GO:0009231">
    <property type="term" value="P:riboflavin biosynthetic process"/>
    <property type="evidence" value="ECO:0007669"/>
    <property type="project" value="UniProtKB-KW"/>
</dbReference>
<dbReference type="InterPro" id="IPR026017">
    <property type="entry name" value="Lumazine-bd_dom"/>
</dbReference>
<evidence type="ECO:0000256" key="4">
    <source>
        <dbReference type="ARBA" id="ARBA00012827"/>
    </source>
</evidence>
<evidence type="ECO:0000256" key="6">
    <source>
        <dbReference type="ARBA" id="ARBA00022619"/>
    </source>
</evidence>
<dbReference type="PIRSF" id="PIRSF000498">
    <property type="entry name" value="Riboflavin_syn_A"/>
    <property type="match status" value="1"/>
</dbReference>
<evidence type="ECO:0000256" key="7">
    <source>
        <dbReference type="ARBA" id="ARBA00022679"/>
    </source>
</evidence>
<dbReference type="Proteomes" id="UP000502608">
    <property type="component" value="Chromosome"/>
</dbReference>
<dbReference type="NCBIfam" id="NF009566">
    <property type="entry name" value="PRK13020.1"/>
    <property type="match status" value="1"/>
</dbReference>
<evidence type="ECO:0000256" key="9">
    <source>
        <dbReference type="NCBIfam" id="TIGR00187"/>
    </source>
</evidence>
<dbReference type="PANTHER" id="PTHR21098">
    <property type="entry name" value="RIBOFLAVIN SYNTHASE ALPHA CHAIN"/>
    <property type="match status" value="1"/>
</dbReference>
<feature type="repeat" description="Lumazine-binding" evidence="10">
    <location>
        <begin position="98"/>
        <end position="194"/>
    </location>
</feature>
<dbReference type="PANTHER" id="PTHR21098:SF0">
    <property type="entry name" value="RIBOFLAVIN SYNTHASE"/>
    <property type="match status" value="1"/>
</dbReference>
<dbReference type="Pfam" id="PF00677">
    <property type="entry name" value="Lum_binding"/>
    <property type="match status" value="2"/>
</dbReference>
<accession>A0A6G9QIZ7</accession>
<keyword evidence="8" id="KW-0677">Repeat</keyword>
<dbReference type="EC" id="2.5.1.9" evidence="4 9"/>
<dbReference type="InterPro" id="IPR001783">
    <property type="entry name" value="Lumazine-bd"/>
</dbReference>
<keyword evidence="6" id="KW-0686">Riboflavin biosynthesis</keyword>
<dbReference type="CDD" id="cd00402">
    <property type="entry name" value="Riboflavin_synthase_like"/>
    <property type="match status" value="1"/>
</dbReference>
<dbReference type="NCBIfam" id="TIGR00187">
    <property type="entry name" value="ribE"/>
    <property type="match status" value="1"/>
</dbReference>